<proteinExistence type="inferred from homology"/>
<dbReference type="AlphaFoldDB" id="A0A0B7ABB8"/>
<feature type="binding site" evidence="11">
    <location>
        <position position="302"/>
    </location>
    <ligand>
        <name>S-adenosyl-L-methionine</name>
        <dbReference type="ChEBI" id="CHEBI:59789"/>
    </ligand>
</feature>
<dbReference type="EMBL" id="HACG01031173">
    <property type="protein sequence ID" value="CEK78038.1"/>
    <property type="molecule type" value="Transcribed_RNA"/>
</dbReference>
<evidence type="ECO:0000256" key="4">
    <source>
        <dbReference type="ARBA" id="ARBA00022679"/>
    </source>
</evidence>
<evidence type="ECO:0000256" key="11">
    <source>
        <dbReference type="PROSITE-ProRule" id="PRU01023"/>
    </source>
</evidence>
<evidence type="ECO:0000256" key="2">
    <source>
        <dbReference type="ARBA" id="ARBA00022552"/>
    </source>
</evidence>
<dbReference type="InterPro" id="IPR001678">
    <property type="entry name" value="MeTrfase_RsmB-F_NOP2_dom"/>
</dbReference>
<comment type="catalytic activity">
    <reaction evidence="10">
        <text>a cytidine in rRNA + S-adenosyl-L-methionine = a 5-methylcytidine in rRNA + S-adenosyl-L-homocysteine + H(+)</text>
        <dbReference type="Rhea" id="RHEA:61484"/>
        <dbReference type="Rhea" id="RHEA-COMP:15836"/>
        <dbReference type="Rhea" id="RHEA-COMP:15837"/>
        <dbReference type="ChEBI" id="CHEBI:15378"/>
        <dbReference type="ChEBI" id="CHEBI:57856"/>
        <dbReference type="ChEBI" id="CHEBI:59789"/>
        <dbReference type="ChEBI" id="CHEBI:74483"/>
        <dbReference type="ChEBI" id="CHEBI:82748"/>
    </reaction>
</comment>
<evidence type="ECO:0000256" key="7">
    <source>
        <dbReference type="ARBA" id="ARBA00022946"/>
    </source>
</evidence>
<keyword evidence="5 11" id="KW-0949">S-adenosyl-L-methionine</keyword>
<evidence type="ECO:0000259" key="12">
    <source>
        <dbReference type="PROSITE" id="PS51686"/>
    </source>
</evidence>
<dbReference type="InterPro" id="IPR029063">
    <property type="entry name" value="SAM-dependent_MTases_sf"/>
</dbReference>
<organism evidence="13">
    <name type="scientific">Arion vulgaris</name>
    <dbReference type="NCBI Taxonomy" id="1028688"/>
    <lineage>
        <taxon>Eukaryota</taxon>
        <taxon>Metazoa</taxon>
        <taxon>Spiralia</taxon>
        <taxon>Lophotrochozoa</taxon>
        <taxon>Mollusca</taxon>
        <taxon>Gastropoda</taxon>
        <taxon>Heterobranchia</taxon>
        <taxon>Euthyneura</taxon>
        <taxon>Panpulmonata</taxon>
        <taxon>Eupulmonata</taxon>
        <taxon>Stylommatophora</taxon>
        <taxon>Helicina</taxon>
        <taxon>Arionoidea</taxon>
        <taxon>Arionidae</taxon>
        <taxon>Arion</taxon>
    </lineage>
</organism>
<keyword evidence="8" id="KW-0496">Mitochondrion</keyword>
<dbReference type="FunFam" id="3.40.50.150:FF:000055">
    <property type="entry name" value="5-methylcytosine rRNA methyltransferase NSUN4"/>
    <property type="match status" value="1"/>
</dbReference>
<comment type="caution">
    <text evidence="11">Lacks conserved residue(s) required for the propagation of feature annotation.</text>
</comment>
<evidence type="ECO:0000256" key="3">
    <source>
        <dbReference type="ARBA" id="ARBA00022603"/>
    </source>
</evidence>
<protein>
    <recommendedName>
        <fullName evidence="9">NOL1/NOP2/Sun domain family member 4</fullName>
    </recommendedName>
</protein>
<keyword evidence="7" id="KW-0809">Transit peptide</keyword>
<dbReference type="InterPro" id="IPR023267">
    <property type="entry name" value="RCMT"/>
</dbReference>
<dbReference type="PROSITE" id="PS51686">
    <property type="entry name" value="SAM_MT_RSMB_NOP"/>
    <property type="match status" value="1"/>
</dbReference>
<feature type="binding site" evidence="11">
    <location>
        <position position="348"/>
    </location>
    <ligand>
        <name>S-adenosyl-L-methionine</name>
        <dbReference type="ChEBI" id="CHEBI:59789"/>
    </ligand>
</feature>
<evidence type="ECO:0000256" key="8">
    <source>
        <dbReference type="ARBA" id="ARBA00023128"/>
    </source>
</evidence>
<gene>
    <name evidence="13" type="primary">ORF107970</name>
</gene>
<dbReference type="GO" id="GO:0031167">
    <property type="term" value="P:rRNA methylation"/>
    <property type="evidence" value="ECO:0007669"/>
    <property type="project" value="TreeGrafter"/>
</dbReference>
<dbReference type="InterPro" id="IPR049560">
    <property type="entry name" value="MeTrfase_RsmB-F_NOP2_cat"/>
</dbReference>
<dbReference type="SUPFAM" id="SSF53335">
    <property type="entry name" value="S-adenosyl-L-methionine-dependent methyltransferases"/>
    <property type="match status" value="1"/>
</dbReference>
<dbReference type="Gene3D" id="6.20.240.40">
    <property type="match status" value="1"/>
</dbReference>
<dbReference type="GO" id="GO:0008173">
    <property type="term" value="F:RNA methyltransferase activity"/>
    <property type="evidence" value="ECO:0007669"/>
    <property type="project" value="InterPro"/>
</dbReference>
<reference evidence="13" key="1">
    <citation type="submission" date="2014-12" db="EMBL/GenBank/DDBJ databases">
        <title>Insight into the proteome of Arion vulgaris.</title>
        <authorList>
            <person name="Aradska J."/>
            <person name="Bulat T."/>
            <person name="Smidak R."/>
            <person name="Sarate P."/>
            <person name="Gangsoo J."/>
            <person name="Sialana F."/>
            <person name="Bilban M."/>
            <person name="Lubec G."/>
        </authorList>
    </citation>
    <scope>NUCLEOTIDE SEQUENCE</scope>
    <source>
        <tissue evidence="13">Skin</tissue>
    </source>
</reference>
<dbReference type="Pfam" id="PF01189">
    <property type="entry name" value="Methyltr_RsmB-F"/>
    <property type="match status" value="1"/>
</dbReference>
<comment type="similarity">
    <text evidence="11">Belongs to the class I-like SAM-binding methyltransferase superfamily. RsmB/NOP family.</text>
</comment>
<keyword evidence="6 11" id="KW-0694">RNA-binding</keyword>
<feature type="domain" description="SAM-dependent MTase RsmB/NOP-type" evidence="12">
    <location>
        <begin position="187"/>
        <end position="476"/>
    </location>
</feature>
<evidence type="ECO:0000313" key="13">
    <source>
        <dbReference type="EMBL" id="CEK78038.1"/>
    </source>
</evidence>
<evidence type="ECO:0000256" key="6">
    <source>
        <dbReference type="ARBA" id="ARBA00022884"/>
    </source>
</evidence>
<keyword evidence="3 11" id="KW-0489">Methyltransferase</keyword>
<dbReference type="PANTHER" id="PTHR22808:SF3">
    <property type="entry name" value="5-METHYLCYTOSINE RRNA METHYLTRANSFERASE NSUN4"/>
    <property type="match status" value="1"/>
</dbReference>
<dbReference type="GO" id="GO:0003723">
    <property type="term" value="F:RNA binding"/>
    <property type="evidence" value="ECO:0007669"/>
    <property type="project" value="UniProtKB-UniRule"/>
</dbReference>
<accession>A0A0B7ABB8</accession>
<feature type="active site" description="Nucleophile" evidence="11">
    <location>
        <position position="403"/>
    </location>
</feature>
<dbReference type="GO" id="GO:0005762">
    <property type="term" value="C:mitochondrial large ribosomal subunit"/>
    <property type="evidence" value="ECO:0007669"/>
    <property type="project" value="TreeGrafter"/>
</dbReference>
<comment type="subcellular location">
    <subcellularLocation>
        <location evidence="1">Mitochondrion</location>
    </subcellularLocation>
</comment>
<sequence>MSMMRSCFLANILKKNGILSTLVFVPRRYRYKKKWSVNLREVPNCQQALNNFDAFYKPYFGEKWLSIRVSLLSLPKYTAVINKYGDTQKIASQLDDLDLSNFVDYARSIQNTETPEKMHMLSDNNNMVHQSLDVNNSLESNSPDVMRGINCDSSEQLSHVNTSNLLDAKSDNLYEDNLNVFVPTDQVYSERDQLLRDEISINSFQPRDAGFEIVPVESINISSDINAFVFSRGDVSLFPQPKPHDKVLGYYLMDAASVMPVIALDIHPTDQVLDLCAAPGGKSYIILQSLNLYSGGTLRCNDSSQSRLERLRSVLYSHFHADIASKVSITKMDGTEPCSPKYNKVLVDAPCNADRHAVTENDNSLFKMSRARERLGLMDTQKELLISGIKACVPGGTIVYSTCTLSPAQNDGVIQAALEELMFTTQIQVVVNDLSSITDLFGHVFTFHKQTRYGQLIVPSISNNFGPSYFAKLTRIK</sequence>
<keyword evidence="4 11" id="KW-0808">Transferase</keyword>
<dbReference type="PRINTS" id="PR02008">
    <property type="entry name" value="RCMTFAMILY"/>
</dbReference>
<feature type="binding site" evidence="11">
    <location>
        <begin position="276"/>
        <end position="282"/>
    </location>
    <ligand>
        <name>S-adenosyl-L-methionine</name>
        <dbReference type="ChEBI" id="CHEBI:59789"/>
    </ligand>
</feature>
<evidence type="ECO:0000256" key="1">
    <source>
        <dbReference type="ARBA" id="ARBA00004173"/>
    </source>
</evidence>
<keyword evidence="2" id="KW-0698">rRNA processing</keyword>
<name>A0A0B7ABB8_9EUPU</name>
<evidence type="ECO:0000256" key="9">
    <source>
        <dbReference type="ARBA" id="ARBA00042050"/>
    </source>
</evidence>
<dbReference type="PANTHER" id="PTHR22808">
    <property type="entry name" value="NCL1 YEAST -RELATED NOL1/NOP2/FMU SUN DOMAIN-CONTAINING"/>
    <property type="match status" value="1"/>
</dbReference>
<evidence type="ECO:0000256" key="10">
    <source>
        <dbReference type="ARBA" id="ARBA00049302"/>
    </source>
</evidence>
<evidence type="ECO:0000256" key="5">
    <source>
        <dbReference type="ARBA" id="ARBA00022691"/>
    </source>
</evidence>
<dbReference type="Gene3D" id="3.40.50.150">
    <property type="entry name" value="Vaccinia Virus protein VP39"/>
    <property type="match status" value="1"/>
</dbReference>